<evidence type="ECO:0000313" key="2">
    <source>
        <dbReference type="Proteomes" id="UP000805649"/>
    </source>
</evidence>
<comment type="caution">
    <text evidence="1">The sequence shown here is derived from an EMBL/GenBank/DDBJ whole genome shotgun (WGS) entry which is preliminary data.</text>
</comment>
<organism evidence="1 2">
    <name type="scientific">Colletotrichum truncatum</name>
    <name type="common">Anthracnose fungus</name>
    <name type="synonym">Colletotrichum capsici</name>
    <dbReference type="NCBI Taxonomy" id="5467"/>
    <lineage>
        <taxon>Eukaryota</taxon>
        <taxon>Fungi</taxon>
        <taxon>Dikarya</taxon>
        <taxon>Ascomycota</taxon>
        <taxon>Pezizomycotina</taxon>
        <taxon>Sordariomycetes</taxon>
        <taxon>Hypocreomycetidae</taxon>
        <taxon>Glomerellales</taxon>
        <taxon>Glomerellaceae</taxon>
        <taxon>Colletotrichum</taxon>
        <taxon>Colletotrichum truncatum species complex</taxon>
    </lineage>
</organism>
<sequence>MSSPPSQATSAAARPAVAPTTTEGTPSQVPESVAAPTTQDQGIEAAAHETDDDDRDSAVGDDGANSTASITSSILEYRTIQGRRYHSERHDTRYFTPNDDQQSESVDITHHYLQLLLDGKLYLAPIKENAEKVLDVGTGTGIWAMDFADEHPDTEVTGTDLSPIQPAWVPPNVLFEIDDCTQPWTWNPNTFDFVHIRYLFGAIIDWTALFKEAFRACKPGGWVQSGEAEVEFHSDDDSIPADSAMKTLWWRLYTEGGEKLGRPFDVISKGLQRKGLEDAGFVDIVEEKFKLPVGGWAADPKLAEVGRYVQLTMENDIEGYTLFMWNNVLQWPKDEYQIFLMSMRKELRSRKIHSYMTVKFVYGRKPENAAT</sequence>
<dbReference type="EMBL" id="VUJX02000002">
    <property type="protein sequence ID" value="KAL0941445.1"/>
    <property type="molecule type" value="Genomic_DNA"/>
</dbReference>
<protein>
    <submittedName>
        <fullName evidence="1">Phosphoethanolamine N-methyltransferase 3-like protein 1</fullName>
    </submittedName>
</protein>
<gene>
    <name evidence="1" type="ORF">CTRU02_204208</name>
</gene>
<accession>A0ACC3ZBQ9</accession>
<reference evidence="1 2" key="1">
    <citation type="journal article" date="2020" name="Phytopathology">
        <title>Genome Sequence Resources of Colletotrichum truncatum, C. plurivorum, C. musicola, and C. sojae: Four Species Pathogenic to Soybean (Glycine max).</title>
        <authorList>
            <person name="Rogerio F."/>
            <person name="Boufleur T.R."/>
            <person name="Ciampi-Guillardi M."/>
            <person name="Sukno S.A."/>
            <person name="Thon M.R."/>
            <person name="Massola Junior N.S."/>
            <person name="Baroncelli R."/>
        </authorList>
    </citation>
    <scope>NUCLEOTIDE SEQUENCE [LARGE SCALE GENOMIC DNA]</scope>
    <source>
        <strain evidence="1 2">CMES1059</strain>
    </source>
</reference>
<evidence type="ECO:0000313" key="1">
    <source>
        <dbReference type="EMBL" id="KAL0941445.1"/>
    </source>
</evidence>
<keyword evidence="2" id="KW-1185">Reference proteome</keyword>
<proteinExistence type="predicted"/>
<name>A0ACC3ZBQ9_COLTU</name>
<dbReference type="Proteomes" id="UP000805649">
    <property type="component" value="Unassembled WGS sequence"/>
</dbReference>